<dbReference type="Proteomes" id="UP000238365">
    <property type="component" value="Chromosome"/>
</dbReference>
<dbReference type="Pfam" id="PF11183">
    <property type="entry name" value="PmrD"/>
    <property type="match status" value="1"/>
</dbReference>
<gene>
    <name evidence="1" type="ORF">C2E15_08855</name>
</gene>
<reference evidence="1 2" key="1">
    <citation type="submission" date="2018-01" db="EMBL/GenBank/DDBJ databases">
        <title>Complete and assembled Genome of Pantoea gaviniae DSM22758T.</title>
        <authorList>
            <person name="Stevens M.J.A."/>
            <person name="Zurfluh K."/>
            <person name="Stephan R."/>
        </authorList>
    </citation>
    <scope>NUCLEOTIDE SEQUENCE [LARGE SCALE GENOMIC DNA]</scope>
    <source>
        <strain evidence="1 2">DSM 22758</strain>
    </source>
</reference>
<organism evidence="1 2">
    <name type="scientific">Mixta gaviniae</name>
    <dbReference type="NCBI Taxonomy" id="665914"/>
    <lineage>
        <taxon>Bacteria</taxon>
        <taxon>Pseudomonadati</taxon>
        <taxon>Pseudomonadota</taxon>
        <taxon>Gammaproteobacteria</taxon>
        <taxon>Enterobacterales</taxon>
        <taxon>Erwiniaceae</taxon>
        <taxon>Mixta</taxon>
    </lineage>
</organism>
<dbReference type="KEGG" id="pgz:C2E15_08855"/>
<accession>A0A2L0IF27</accession>
<evidence type="ECO:0000313" key="1">
    <source>
        <dbReference type="EMBL" id="AUX93175.1"/>
    </source>
</evidence>
<proteinExistence type="predicted"/>
<keyword evidence="2" id="KW-1185">Reference proteome</keyword>
<dbReference type="AlphaFoldDB" id="A0A2L0IF27"/>
<name>A0A2L0IF27_9GAMM</name>
<evidence type="ECO:0000313" key="2">
    <source>
        <dbReference type="Proteomes" id="UP000238365"/>
    </source>
</evidence>
<dbReference type="InterPro" id="IPR044854">
    <property type="entry name" value="IraM/PmrD"/>
</dbReference>
<dbReference type="EMBL" id="CP026377">
    <property type="protein sequence ID" value="AUX93175.1"/>
    <property type="molecule type" value="Genomic_DNA"/>
</dbReference>
<sequence>MCPLTGTIFSCVITQKNLKLIIWYQGETVVHAGDVLTTSGEELLINGVPGNIVIISVFPFNRPNWSLLSARTDCPANGAIKPAFCERSTQCRFKRCPYGLAERALSHG</sequence>
<dbReference type="OrthoDB" id="6555626at2"/>
<protein>
    <submittedName>
        <fullName evidence="1">Anti-adapter protein iraM</fullName>
    </submittedName>
</protein>